<keyword evidence="9 15" id="KW-0233">DNA recombination</keyword>
<evidence type="ECO:0000256" key="2">
    <source>
        <dbReference type="ARBA" id="ARBA00017846"/>
    </source>
</evidence>
<dbReference type="SMART" id="SM00487">
    <property type="entry name" value="DEXDc"/>
    <property type="match status" value="1"/>
</dbReference>
<dbReference type="GO" id="GO:0003677">
    <property type="term" value="F:DNA binding"/>
    <property type="evidence" value="ECO:0007669"/>
    <property type="project" value="UniProtKB-KW"/>
</dbReference>
<dbReference type="InterPro" id="IPR011545">
    <property type="entry name" value="DEAD/DEAH_box_helicase_dom"/>
</dbReference>
<dbReference type="Gene3D" id="3.40.50.300">
    <property type="entry name" value="P-loop containing nucleotide triphosphate hydrolases"/>
    <property type="match status" value="2"/>
</dbReference>
<evidence type="ECO:0000256" key="9">
    <source>
        <dbReference type="ARBA" id="ARBA00023172"/>
    </source>
</evidence>
<dbReference type="InterPro" id="IPR012340">
    <property type="entry name" value="NA-bd_OB-fold"/>
</dbReference>
<dbReference type="CDD" id="cd04488">
    <property type="entry name" value="RecG_wedge_OBF"/>
    <property type="match status" value="1"/>
</dbReference>
<accession>A0A399G0R2</accession>
<dbReference type="GO" id="GO:0006281">
    <property type="term" value="P:DNA repair"/>
    <property type="evidence" value="ECO:0007669"/>
    <property type="project" value="UniProtKB-UniRule"/>
</dbReference>
<evidence type="ECO:0000256" key="5">
    <source>
        <dbReference type="ARBA" id="ARBA00022801"/>
    </source>
</evidence>
<dbReference type="InterPro" id="IPR001650">
    <property type="entry name" value="Helicase_C-like"/>
</dbReference>
<keyword evidence="11" id="KW-0413">Isomerase</keyword>
<comment type="function">
    <text evidence="15">Plays a critical role in recombination and DNA repair. Helps process Holliday junction intermediates to mature products by catalyzing branch migration. Has replication fork regression activity, unwinds stalled or blocked replication forks to make a HJ that can be resolved. Has a DNA unwinding activity characteristic of a DNA helicase with 3'-5' polarity.</text>
</comment>
<dbReference type="InterPro" id="IPR014001">
    <property type="entry name" value="Helicase_ATP-bd"/>
</dbReference>
<evidence type="ECO:0000259" key="17">
    <source>
        <dbReference type="PROSITE" id="PS51194"/>
    </source>
</evidence>
<evidence type="ECO:0000313" key="19">
    <source>
        <dbReference type="Proteomes" id="UP000266287"/>
    </source>
</evidence>
<dbReference type="Pfam" id="PF00270">
    <property type="entry name" value="DEAD"/>
    <property type="match status" value="1"/>
</dbReference>
<comment type="caution">
    <text evidence="18">The sequence shown here is derived from an EMBL/GenBank/DDBJ whole genome shotgun (WGS) entry which is preliminary data.</text>
</comment>
<keyword evidence="10 15" id="KW-0234">DNA repair</keyword>
<keyword evidence="5 15" id="KW-0378">Hydrolase</keyword>
<dbReference type="Pfam" id="PF19833">
    <property type="entry name" value="RecG_dom3_C"/>
    <property type="match status" value="1"/>
</dbReference>
<dbReference type="PROSITE" id="PS51194">
    <property type="entry name" value="HELICASE_CTER"/>
    <property type="match status" value="1"/>
</dbReference>
<dbReference type="Proteomes" id="UP000266287">
    <property type="component" value="Unassembled WGS sequence"/>
</dbReference>
<dbReference type="CDD" id="cd17992">
    <property type="entry name" value="DEXHc_RecG"/>
    <property type="match status" value="1"/>
</dbReference>
<comment type="catalytic activity">
    <reaction evidence="14 15">
        <text>ATP + H2O = ADP + phosphate + H(+)</text>
        <dbReference type="Rhea" id="RHEA:13065"/>
        <dbReference type="ChEBI" id="CHEBI:15377"/>
        <dbReference type="ChEBI" id="CHEBI:15378"/>
        <dbReference type="ChEBI" id="CHEBI:30616"/>
        <dbReference type="ChEBI" id="CHEBI:43474"/>
        <dbReference type="ChEBI" id="CHEBI:456216"/>
        <dbReference type="EC" id="5.6.2.4"/>
    </reaction>
</comment>
<organism evidence="18 19">
    <name type="scientific">candidate division NPL-UPA2 bacterium Unc8</name>
    <dbReference type="NCBI Taxonomy" id="1980939"/>
    <lineage>
        <taxon>Bacteria</taxon>
    </lineage>
</organism>
<dbReference type="InterPro" id="IPR027417">
    <property type="entry name" value="P-loop_NTPase"/>
</dbReference>
<evidence type="ECO:0000256" key="4">
    <source>
        <dbReference type="ARBA" id="ARBA00022763"/>
    </source>
</evidence>
<keyword evidence="4 15" id="KW-0227">DNA damage</keyword>
<dbReference type="Pfam" id="PF17191">
    <property type="entry name" value="RecG_wedge"/>
    <property type="match status" value="1"/>
</dbReference>
<feature type="domain" description="Helicase ATP-binding" evidence="16">
    <location>
        <begin position="295"/>
        <end position="457"/>
    </location>
</feature>
<dbReference type="Gene3D" id="2.40.50.140">
    <property type="entry name" value="Nucleic acid-binding proteins"/>
    <property type="match status" value="1"/>
</dbReference>
<evidence type="ECO:0000256" key="6">
    <source>
        <dbReference type="ARBA" id="ARBA00022806"/>
    </source>
</evidence>
<dbReference type="GO" id="GO:0043138">
    <property type="term" value="F:3'-5' DNA helicase activity"/>
    <property type="evidence" value="ECO:0007669"/>
    <property type="project" value="UniProtKB-EC"/>
</dbReference>
<evidence type="ECO:0000256" key="10">
    <source>
        <dbReference type="ARBA" id="ARBA00023204"/>
    </source>
</evidence>
<dbReference type="InterPro" id="IPR033454">
    <property type="entry name" value="RecG_wedge"/>
</dbReference>
<dbReference type="InterPro" id="IPR004609">
    <property type="entry name" value="ATP-dep_DNA_helicase_RecG"/>
</dbReference>
<reference evidence="18 19" key="1">
    <citation type="submission" date="2018-08" db="EMBL/GenBank/DDBJ databases">
        <title>Draft genome of candidate division NPL-UPA2 bacterium Unc8 that adapted to ultra-basic serpentinizing groundwater.</title>
        <authorList>
            <person name="Ishii S."/>
            <person name="Suzuki S."/>
            <person name="Nealson K.H."/>
        </authorList>
    </citation>
    <scope>NUCLEOTIDE SEQUENCE [LARGE SCALE GENOMIC DNA]</scope>
    <source>
        <strain evidence="18">Unc8</strain>
    </source>
</reference>
<protein>
    <recommendedName>
        <fullName evidence="2 15">ATP-dependent DNA helicase RecG</fullName>
        <ecNumber evidence="13 15">5.6.2.4</ecNumber>
    </recommendedName>
</protein>
<comment type="catalytic activity">
    <reaction evidence="12 15">
        <text>Couples ATP hydrolysis with the unwinding of duplex DNA by translocating in the 3'-5' direction.</text>
        <dbReference type="EC" id="5.6.2.4"/>
    </reaction>
</comment>
<dbReference type="GO" id="GO:0005524">
    <property type="term" value="F:ATP binding"/>
    <property type="evidence" value="ECO:0007669"/>
    <property type="project" value="UniProtKB-KW"/>
</dbReference>
<evidence type="ECO:0000256" key="7">
    <source>
        <dbReference type="ARBA" id="ARBA00022840"/>
    </source>
</evidence>
<dbReference type="GO" id="GO:0016887">
    <property type="term" value="F:ATP hydrolysis activity"/>
    <property type="evidence" value="ECO:0007669"/>
    <property type="project" value="RHEA"/>
</dbReference>
<keyword evidence="8" id="KW-0238">DNA-binding</keyword>
<dbReference type="SUPFAM" id="SSF52540">
    <property type="entry name" value="P-loop containing nucleoside triphosphate hydrolases"/>
    <property type="match status" value="2"/>
</dbReference>
<evidence type="ECO:0000256" key="15">
    <source>
        <dbReference type="RuleBase" id="RU363016"/>
    </source>
</evidence>
<dbReference type="NCBIfam" id="TIGR00643">
    <property type="entry name" value="recG"/>
    <property type="match status" value="1"/>
</dbReference>
<dbReference type="EC" id="5.6.2.4" evidence="13 15"/>
<evidence type="ECO:0000256" key="12">
    <source>
        <dbReference type="ARBA" id="ARBA00034617"/>
    </source>
</evidence>
<dbReference type="NCBIfam" id="NF008168">
    <property type="entry name" value="PRK10917.2-2"/>
    <property type="match status" value="1"/>
</dbReference>
<gene>
    <name evidence="18" type="primary">recG</name>
    <name evidence="18" type="ORF">B9J77_00835</name>
</gene>
<name>A0A399G0R2_UNCN2</name>
<evidence type="ECO:0000256" key="3">
    <source>
        <dbReference type="ARBA" id="ARBA00022741"/>
    </source>
</evidence>
<evidence type="ECO:0000313" key="18">
    <source>
        <dbReference type="EMBL" id="RII01112.1"/>
    </source>
</evidence>
<dbReference type="AlphaFoldDB" id="A0A399G0R2"/>
<evidence type="ECO:0000256" key="1">
    <source>
        <dbReference type="ARBA" id="ARBA00007504"/>
    </source>
</evidence>
<evidence type="ECO:0000256" key="14">
    <source>
        <dbReference type="ARBA" id="ARBA00048988"/>
    </source>
</evidence>
<evidence type="ECO:0000259" key="16">
    <source>
        <dbReference type="PROSITE" id="PS51192"/>
    </source>
</evidence>
<keyword evidence="3 15" id="KW-0547">Nucleotide-binding</keyword>
<dbReference type="SMART" id="SM00490">
    <property type="entry name" value="HELICc"/>
    <property type="match status" value="1"/>
</dbReference>
<feature type="domain" description="Helicase C-terminal" evidence="17">
    <location>
        <begin position="476"/>
        <end position="636"/>
    </location>
</feature>
<keyword evidence="6 15" id="KW-0347">Helicase</keyword>
<dbReference type="InterPro" id="IPR047112">
    <property type="entry name" value="RecG/Mfd"/>
</dbReference>
<dbReference type="GO" id="GO:0006310">
    <property type="term" value="P:DNA recombination"/>
    <property type="evidence" value="ECO:0007669"/>
    <property type="project" value="UniProtKB-UniRule"/>
</dbReference>
<dbReference type="PANTHER" id="PTHR47964">
    <property type="entry name" value="ATP-DEPENDENT DNA HELICASE HOMOLOG RECG, CHLOROPLASTIC"/>
    <property type="match status" value="1"/>
</dbReference>
<dbReference type="Pfam" id="PF00271">
    <property type="entry name" value="Helicase_C"/>
    <property type="match status" value="1"/>
</dbReference>
<comment type="similarity">
    <text evidence="1 15">Belongs to the helicase family. RecG subfamily.</text>
</comment>
<dbReference type="CDD" id="cd18811">
    <property type="entry name" value="SF2_C_RecG"/>
    <property type="match status" value="1"/>
</dbReference>
<evidence type="ECO:0000256" key="11">
    <source>
        <dbReference type="ARBA" id="ARBA00023235"/>
    </source>
</evidence>
<dbReference type="PROSITE" id="PS51192">
    <property type="entry name" value="HELICASE_ATP_BIND_1"/>
    <property type="match status" value="1"/>
</dbReference>
<keyword evidence="7 15" id="KW-0067">ATP-binding</keyword>
<dbReference type="PANTHER" id="PTHR47964:SF1">
    <property type="entry name" value="ATP-DEPENDENT DNA HELICASE HOMOLOG RECG, CHLOROPLASTIC"/>
    <property type="match status" value="1"/>
</dbReference>
<evidence type="ECO:0000256" key="13">
    <source>
        <dbReference type="ARBA" id="ARBA00034808"/>
    </source>
</evidence>
<dbReference type="InterPro" id="IPR045562">
    <property type="entry name" value="RecG_dom3_C"/>
</dbReference>
<dbReference type="SUPFAM" id="SSF50249">
    <property type="entry name" value="Nucleic acid-binding proteins"/>
    <property type="match status" value="1"/>
</dbReference>
<dbReference type="EMBL" id="NDHY01000001">
    <property type="protein sequence ID" value="RII01112.1"/>
    <property type="molecule type" value="Genomic_DNA"/>
</dbReference>
<evidence type="ECO:0000256" key="8">
    <source>
        <dbReference type="ARBA" id="ARBA00023125"/>
    </source>
</evidence>
<dbReference type="NCBIfam" id="NF008165">
    <property type="entry name" value="PRK10917.1-3"/>
    <property type="match status" value="1"/>
</dbReference>
<proteinExistence type="inferred from homology"/>
<sequence>MESKSVTTQEPEVRIQESEWKGTIESPLQYLKGVGPQRAKTLSRIGLETIEDIIYYFPRCYEDRSNLKPINRIQVGKTETIKGKVLASGLKKPRPRLEILKVAISDGTGIVYAVWFNQSYLQKSFPVGTAVILSGRVDRFREIQIVNPAYEILAGDEEDLIHTGRIVPIYSLTEKLTQRRLRSLIKDVLDKYANRLPDILPENMRRRHSLIDLPRAIIHIHFPESEEDKESARYRLVFDEFFFLQLGLALSKAGKIRSKGIGHKASGKLSQRLKELLPFKLTTAQERVIEEVRADMEKDRPMSRLLQGDVGSGKTVVAASALLTAVEGGFQAALMVPTEILAEQHFLNLQRWLLPLRVKVALLIGSLSPRMKRESLKEIESGQADIVVGTHALIQEKIKFSRLSLIIIDEQHRFGVKQRAALREKGVETPDVLLMTATPIPRTLALTVYGDLDISTLDELPPGRMPVATYLVGEKDRPGAYKFLEEEIKKGRQAYIVYPLIEESEKLEVKAATEMARHFQRDIFPHLRVGLLYGRMKGEEKEKVMQLFKEGRIDILVSTTVIEVGIDIPNASIMVIENAERFGLAQLHQMRGRVGRGDYQSYCLMLGSPASQEGRKRLQVMTETSDGFRIAEEDLELRGPGEFFGIRQSGMPELRIGDIASDMKLMELARREAGLILAADPELRDGEHYLLRQTLNRRFPTSFEFRV</sequence>